<dbReference type="AlphaFoldDB" id="A0A7W0DVJ0"/>
<gene>
    <name evidence="2" type="ORF">H1D24_39525</name>
</gene>
<feature type="region of interest" description="Disordered" evidence="1">
    <location>
        <begin position="1"/>
        <end position="73"/>
    </location>
</feature>
<evidence type="ECO:0000256" key="1">
    <source>
        <dbReference type="SAM" id="MobiDB-lite"/>
    </source>
</evidence>
<comment type="caution">
    <text evidence="2">The sequence shown here is derived from an EMBL/GenBank/DDBJ whole genome shotgun (WGS) entry which is preliminary data.</text>
</comment>
<organism evidence="2 3">
    <name type="scientific">Streptomyces himalayensis subsp. himalayensis</name>
    <dbReference type="NCBI Taxonomy" id="2756131"/>
    <lineage>
        <taxon>Bacteria</taxon>
        <taxon>Bacillati</taxon>
        <taxon>Actinomycetota</taxon>
        <taxon>Actinomycetes</taxon>
        <taxon>Kitasatosporales</taxon>
        <taxon>Streptomycetaceae</taxon>
        <taxon>Streptomyces</taxon>
        <taxon>Streptomyces himalayensis</taxon>
    </lineage>
</organism>
<accession>A0A7W0DVJ0</accession>
<proteinExistence type="predicted"/>
<evidence type="ECO:0000313" key="3">
    <source>
        <dbReference type="Proteomes" id="UP000545761"/>
    </source>
</evidence>
<evidence type="ECO:0000313" key="2">
    <source>
        <dbReference type="EMBL" id="MBA2951690.1"/>
    </source>
</evidence>
<name>A0A7W0DVJ0_9ACTN</name>
<dbReference type="Proteomes" id="UP000545761">
    <property type="component" value="Unassembled WGS sequence"/>
</dbReference>
<dbReference type="RefSeq" id="WP_181662603.1">
    <property type="nucleotide sequence ID" value="NZ_JACEHE010000052.1"/>
</dbReference>
<protein>
    <submittedName>
        <fullName evidence="2">Uncharacterized protein</fullName>
    </submittedName>
</protein>
<dbReference type="EMBL" id="JACEHE010000052">
    <property type="protein sequence ID" value="MBA2951690.1"/>
    <property type="molecule type" value="Genomic_DNA"/>
</dbReference>
<sequence length="73" mass="8731">MGMMDQFKDKGEQLSEQAKEKIAREKRERGRSPQKPGERGRREPGSHMPEEESSRRTPRDMDEDRHDRDEYEV</sequence>
<reference evidence="2 3" key="1">
    <citation type="submission" date="2020-07" db="EMBL/GenBank/DDBJ databases">
        <title>Streptomyces isolated from Indian soil.</title>
        <authorList>
            <person name="Mandal S."/>
            <person name="Maiti P.K."/>
        </authorList>
    </citation>
    <scope>NUCLEOTIDE SEQUENCE [LARGE SCALE GENOMIC DNA]</scope>
    <source>
        <strain evidence="2 3">PSKA28</strain>
    </source>
</reference>